<proteinExistence type="predicted"/>
<dbReference type="PANTHER" id="PTHR10625:SF38">
    <property type="entry name" value="HISTONE DEACETYLASE 6, ISOFORM G"/>
    <property type="match status" value="1"/>
</dbReference>
<dbReference type="InterPro" id="IPR023801">
    <property type="entry name" value="His_deacetylse_dom"/>
</dbReference>
<comment type="caution">
    <text evidence="2">The sequence shown here is derived from an EMBL/GenBank/DDBJ whole genome shotgun (WGS) entry which is preliminary data.</text>
</comment>
<dbReference type="InterPro" id="IPR023696">
    <property type="entry name" value="Ureohydrolase_dom_sf"/>
</dbReference>
<accession>A0AAV4F5P0</accession>
<dbReference type="Proteomes" id="UP000762676">
    <property type="component" value="Unassembled WGS sequence"/>
</dbReference>
<dbReference type="EMBL" id="BMAT01000548">
    <property type="protein sequence ID" value="GFR68311.1"/>
    <property type="molecule type" value="Genomic_DNA"/>
</dbReference>
<evidence type="ECO:0000313" key="2">
    <source>
        <dbReference type="EMBL" id="GFR68311.1"/>
    </source>
</evidence>
<dbReference type="AlphaFoldDB" id="A0AAV4F5P0"/>
<evidence type="ECO:0000313" key="3">
    <source>
        <dbReference type="Proteomes" id="UP000762676"/>
    </source>
</evidence>
<dbReference type="SUPFAM" id="SSF52768">
    <property type="entry name" value="Arginase/deacetylase"/>
    <property type="match status" value="1"/>
</dbReference>
<dbReference type="GO" id="GO:0004407">
    <property type="term" value="F:histone deacetylase activity"/>
    <property type="evidence" value="ECO:0007669"/>
    <property type="project" value="TreeGrafter"/>
</dbReference>
<dbReference type="Pfam" id="PF00850">
    <property type="entry name" value="Hist_deacetyl"/>
    <property type="match status" value="1"/>
</dbReference>
<keyword evidence="3" id="KW-1185">Reference proteome</keyword>
<evidence type="ECO:0000259" key="1">
    <source>
        <dbReference type="Pfam" id="PF00850"/>
    </source>
</evidence>
<organism evidence="2 3">
    <name type="scientific">Elysia marginata</name>
    <dbReference type="NCBI Taxonomy" id="1093978"/>
    <lineage>
        <taxon>Eukaryota</taxon>
        <taxon>Metazoa</taxon>
        <taxon>Spiralia</taxon>
        <taxon>Lophotrochozoa</taxon>
        <taxon>Mollusca</taxon>
        <taxon>Gastropoda</taxon>
        <taxon>Heterobranchia</taxon>
        <taxon>Euthyneura</taxon>
        <taxon>Panpulmonata</taxon>
        <taxon>Sacoglossa</taxon>
        <taxon>Placobranchoidea</taxon>
        <taxon>Plakobranchidae</taxon>
        <taxon>Elysia</taxon>
    </lineage>
</organism>
<feature type="domain" description="Histone deacetylase" evidence="1">
    <location>
        <begin position="44"/>
        <end position="139"/>
    </location>
</feature>
<reference evidence="2 3" key="1">
    <citation type="journal article" date="2021" name="Elife">
        <title>Chloroplast acquisition without the gene transfer in kleptoplastic sea slugs, Plakobranchus ocellatus.</title>
        <authorList>
            <person name="Maeda T."/>
            <person name="Takahashi S."/>
            <person name="Yoshida T."/>
            <person name="Shimamura S."/>
            <person name="Takaki Y."/>
            <person name="Nagai Y."/>
            <person name="Toyoda A."/>
            <person name="Suzuki Y."/>
            <person name="Arimoto A."/>
            <person name="Ishii H."/>
            <person name="Satoh N."/>
            <person name="Nishiyama T."/>
            <person name="Hasebe M."/>
            <person name="Maruyama T."/>
            <person name="Minagawa J."/>
            <person name="Obokata J."/>
            <person name="Shigenobu S."/>
        </authorList>
    </citation>
    <scope>NUCLEOTIDE SEQUENCE [LARGE SCALE GENOMIC DNA]</scope>
</reference>
<gene>
    <name evidence="2" type="ORF">ElyMa_000275200</name>
</gene>
<dbReference type="GO" id="GO:0000118">
    <property type="term" value="C:histone deacetylase complex"/>
    <property type="evidence" value="ECO:0007669"/>
    <property type="project" value="TreeGrafter"/>
</dbReference>
<sequence>MQIANTLPARQYCNLLSDSDRCTAVVFDKRLESHYSQWNAAFTEKPLRTIQILRRCSELNLLERCHRIPVREATISEIFTYHTKAHLDLLESTASMDEEQLKEISRKYDYIYFHQKSSQNAKLALGGVIDLVEAIVAEKVSL</sequence>
<protein>
    <submittedName>
        <fullName evidence="2">Histone deacetylase 6</fullName>
    </submittedName>
</protein>
<dbReference type="GO" id="GO:0040029">
    <property type="term" value="P:epigenetic regulation of gene expression"/>
    <property type="evidence" value="ECO:0007669"/>
    <property type="project" value="TreeGrafter"/>
</dbReference>
<dbReference type="PANTHER" id="PTHR10625">
    <property type="entry name" value="HISTONE DEACETYLASE HDAC1-RELATED"/>
    <property type="match status" value="1"/>
</dbReference>
<dbReference type="Gene3D" id="3.40.800.20">
    <property type="entry name" value="Histone deacetylase domain"/>
    <property type="match status" value="1"/>
</dbReference>
<name>A0AAV4F5P0_9GAST</name>
<dbReference type="InterPro" id="IPR037138">
    <property type="entry name" value="His_deacetylse_dom_sf"/>
</dbReference>